<dbReference type="AlphaFoldDB" id="A0A3P6RXG1"/>
<feature type="compositionally biased region" description="Low complexity" evidence="1">
    <location>
        <begin position="273"/>
        <end position="287"/>
    </location>
</feature>
<feature type="compositionally biased region" description="Polar residues" evidence="1">
    <location>
        <begin position="367"/>
        <end position="385"/>
    </location>
</feature>
<feature type="compositionally biased region" description="Basic and acidic residues" evidence="1">
    <location>
        <begin position="408"/>
        <end position="418"/>
    </location>
</feature>
<name>A0A3P6RXG1_CYLGO</name>
<feature type="compositionally biased region" description="Basic and acidic residues" evidence="1">
    <location>
        <begin position="203"/>
        <end position="236"/>
    </location>
</feature>
<feature type="region of interest" description="Disordered" evidence="1">
    <location>
        <begin position="621"/>
        <end position="648"/>
    </location>
</feature>
<proteinExistence type="predicted"/>
<keyword evidence="3" id="KW-1185">Reference proteome</keyword>
<feature type="compositionally biased region" description="Basic and acidic residues" evidence="1">
    <location>
        <begin position="515"/>
        <end position="529"/>
    </location>
</feature>
<evidence type="ECO:0000313" key="3">
    <source>
        <dbReference type="Proteomes" id="UP000271889"/>
    </source>
</evidence>
<feature type="region of interest" description="Disordered" evidence="1">
    <location>
        <begin position="1"/>
        <end position="63"/>
    </location>
</feature>
<feature type="compositionally biased region" description="Basic and acidic residues" evidence="1">
    <location>
        <begin position="347"/>
        <end position="366"/>
    </location>
</feature>
<evidence type="ECO:0000256" key="1">
    <source>
        <dbReference type="SAM" id="MobiDB-lite"/>
    </source>
</evidence>
<feature type="compositionally biased region" description="Polar residues" evidence="1">
    <location>
        <begin position="289"/>
        <end position="346"/>
    </location>
</feature>
<evidence type="ECO:0000313" key="2">
    <source>
        <dbReference type="EMBL" id="VDK46638.1"/>
    </source>
</evidence>
<organism evidence="2 3">
    <name type="scientific">Cylicostephanus goldi</name>
    <name type="common">Nematode worm</name>
    <dbReference type="NCBI Taxonomy" id="71465"/>
    <lineage>
        <taxon>Eukaryota</taxon>
        <taxon>Metazoa</taxon>
        <taxon>Ecdysozoa</taxon>
        <taxon>Nematoda</taxon>
        <taxon>Chromadorea</taxon>
        <taxon>Rhabditida</taxon>
        <taxon>Rhabditina</taxon>
        <taxon>Rhabditomorpha</taxon>
        <taxon>Strongyloidea</taxon>
        <taxon>Strongylidae</taxon>
        <taxon>Cylicostephanus</taxon>
    </lineage>
</organism>
<reference evidence="2 3" key="1">
    <citation type="submission" date="2018-11" db="EMBL/GenBank/DDBJ databases">
        <authorList>
            <consortium name="Pathogen Informatics"/>
        </authorList>
    </citation>
    <scope>NUCLEOTIDE SEQUENCE [LARGE SCALE GENOMIC DNA]</scope>
</reference>
<gene>
    <name evidence="2" type="ORF">CGOC_LOCUS821</name>
</gene>
<dbReference type="Proteomes" id="UP000271889">
    <property type="component" value="Unassembled WGS sequence"/>
</dbReference>
<dbReference type="EMBL" id="UYRV01001280">
    <property type="protein sequence ID" value="VDK46638.1"/>
    <property type="molecule type" value="Genomic_DNA"/>
</dbReference>
<feature type="compositionally biased region" description="Polar residues" evidence="1">
    <location>
        <begin position="426"/>
        <end position="440"/>
    </location>
</feature>
<dbReference type="OrthoDB" id="6514358at2759"/>
<sequence>MSVTLIAAVPPKAGKATVVKPPPPEEPPKQPVFVAATMAGEKSSTDDDAQNGAVVSPKEDRTDKSARLAALLGVKIEDSSISSSSVPERPPHLTLQQSDEQIVEEMSKAGIELPIPPKEEPELSIDEKIIEITPHITLPSHMEDKDSSDVDLAPVAILPALPVLPDFEITESDSRPKTSKPGRAHATSVISNDVVFVPKKAREHSDALKRASSREKPIRSGSRELLKPPTRDHSSDESDPEVAAFRHFTKTGRFKNGIPLTRRRMRRPERQLSSISEKSAEIAAEAALQQHQPQDYSISAPNTTRSLSEWQRNMPNSTLPNTGSDTQTDVDIPSSVQKRASPSSSEVLEKEETKRAQADQFSKSKSESSILRRSQLSSMPSTSSAPPVESKAERDREFVSSPDIPDVTFKRSLDRLDLLDGSPDSVSNRGAFTSRSQVGTGSKVRKATRHTKRLPTAPGRRSEEKAKVLSQTSDEGETAASGSRSNLPKKEPVKEVDTPHSSKSSALISRKIATRRQESLSKSAADLRQRRSSSAMGHRAKASRSADVHGRRPPWNSSIKVSDDPYKIYHEPFLPEIKTTTRYYERSRSVVNSPTGMHHTTLSKFSLSSLPPRCNSQIEFSPYFTPGADPAKRPKEDLWWGPPTQSFR</sequence>
<accession>A0A3P6RXG1</accession>
<feature type="compositionally biased region" description="Basic residues" evidence="1">
    <location>
        <begin position="443"/>
        <end position="453"/>
    </location>
</feature>
<feature type="region of interest" description="Disordered" evidence="1">
    <location>
        <begin position="167"/>
        <end position="561"/>
    </location>
</feature>
<feature type="compositionally biased region" description="Basic and acidic residues" evidence="1">
    <location>
        <begin position="488"/>
        <end position="500"/>
    </location>
</feature>
<protein>
    <submittedName>
        <fullName evidence="2">Uncharacterized protein</fullName>
    </submittedName>
</protein>